<keyword evidence="4 9" id="KW-0349">Heme</keyword>
<evidence type="ECO:0000256" key="9">
    <source>
        <dbReference type="PIRSR" id="PIRSR602401-1"/>
    </source>
</evidence>
<evidence type="ECO:0000256" key="7">
    <source>
        <dbReference type="ARBA" id="ARBA00023004"/>
    </source>
</evidence>
<dbReference type="OrthoDB" id="2789670at2759"/>
<dbReference type="Gene3D" id="1.10.630.10">
    <property type="entry name" value="Cytochrome P450"/>
    <property type="match status" value="1"/>
</dbReference>
<keyword evidence="8 10" id="KW-0503">Monooxygenase</keyword>
<evidence type="ECO:0000256" key="8">
    <source>
        <dbReference type="ARBA" id="ARBA00023033"/>
    </source>
</evidence>
<dbReference type="InterPro" id="IPR001128">
    <property type="entry name" value="Cyt_P450"/>
</dbReference>
<organism evidence="12 13">
    <name type="scientific">Boletus reticuloceps</name>
    <dbReference type="NCBI Taxonomy" id="495285"/>
    <lineage>
        <taxon>Eukaryota</taxon>
        <taxon>Fungi</taxon>
        <taxon>Dikarya</taxon>
        <taxon>Basidiomycota</taxon>
        <taxon>Agaricomycotina</taxon>
        <taxon>Agaricomycetes</taxon>
        <taxon>Agaricomycetidae</taxon>
        <taxon>Boletales</taxon>
        <taxon>Boletineae</taxon>
        <taxon>Boletaceae</taxon>
        <taxon>Boletoideae</taxon>
        <taxon>Boletus</taxon>
    </lineage>
</organism>
<evidence type="ECO:0000256" key="4">
    <source>
        <dbReference type="ARBA" id="ARBA00022617"/>
    </source>
</evidence>
<reference evidence="12" key="1">
    <citation type="submission" date="2021-03" db="EMBL/GenBank/DDBJ databases">
        <title>Evolutionary innovations through gain and loss of genes in the ectomycorrhizal Boletales.</title>
        <authorList>
            <person name="Wu G."/>
            <person name="Miyauchi S."/>
            <person name="Morin E."/>
            <person name="Yang Z.-L."/>
            <person name="Xu J."/>
            <person name="Martin F.M."/>
        </authorList>
    </citation>
    <scope>NUCLEOTIDE SEQUENCE</scope>
    <source>
        <strain evidence="12">BR01</strain>
    </source>
</reference>
<dbReference type="PRINTS" id="PR00385">
    <property type="entry name" value="P450"/>
</dbReference>
<evidence type="ECO:0000313" key="12">
    <source>
        <dbReference type="EMBL" id="KAG6372212.1"/>
    </source>
</evidence>
<sequence length="505" mass="55735">MTAQTAVSFIDVCFFGIGLYIFKRLLDSRRHTSPLPPGPAGWPVLGNLFQVSFEKTWEALAALGKTYGHISSLSGLGRRYVVLNSSEAISGVLEKQSSKCSGRPHSTMASELVGFNDGILFMDDNDRFRQYRKLFNRSFGNRNSTAAFNPTEEEETRKFLCSVLQKPEDLVDHICIFSPAGVIVLKTIYGYTVQEGRDPFIELTRKIVTILSLVEAPGAFLVNVIPVLRYIPKWFPGMGFLKDAKKHNQFLADSILKPHRYVLDQMAAGTAIPSFSSTLLDGGVSREEEEAIMCTSMSVFIGASDPLVSAIHAFFLVMVLFPEVQTKAQAELDEVVGSGRLPSINDRDSLPYVNAVCQEVLRWHSITPIAIPHVATEDIYYDGFLIPKGSWIIGNAWAVLHDEFTYPDPSVFRPERFLGETPQPPPQKVCFGFGRRSCPGSHLAEESLFITVAMSLAVLAISKEVVDGVQVTPKVDVTSGLVSHPKPFRCQITARSPAAEVLLRG</sequence>
<dbReference type="EMBL" id="JAGFBS010000029">
    <property type="protein sequence ID" value="KAG6372212.1"/>
    <property type="molecule type" value="Genomic_DNA"/>
</dbReference>
<evidence type="ECO:0000256" key="10">
    <source>
        <dbReference type="RuleBase" id="RU000461"/>
    </source>
</evidence>
<proteinExistence type="inferred from homology"/>
<keyword evidence="6 10" id="KW-0560">Oxidoreductase</keyword>
<feature type="transmembrane region" description="Helical" evidence="11">
    <location>
        <begin position="6"/>
        <end position="22"/>
    </location>
</feature>
<keyword evidence="13" id="KW-1185">Reference proteome</keyword>
<keyword evidence="11" id="KW-0472">Membrane</keyword>
<protein>
    <submittedName>
        <fullName evidence="12">Cytochrome P450</fullName>
    </submittedName>
</protein>
<dbReference type="GO" id="GO:0005506">
    <property type="term" value="F:iron ion binding"/>
    <property type="evidence" value="ECO:0007669"/>
    <property type="project" value="InterPro"/>
</dbReference>
<dbReference type="GO" id="GO:0004497">
    <property type="term" value="F:monooxygenase activity"/>
    <property type="evidence" value="ECO:0007669"/>
    <property type="project" value="UniProtKB-KW"/>
</dbReference>
<dbReference type="InterPro" id="IPR036396">
    <property type="entry name" value="Cyt_P450_sf"/>
</dbReference>
<dbReference type="GO" id="GO:0016705">
    <property type="term" value="F:oxidoreductase activity, acting on paired donors, with incorporation or reduction of molecular oxygen"/>
    <property type="evidence" value="ECO:0007669"/>
    <property type="project" value="InterPro"/>
</dbReference>
<evidence type="ECO:0000256" key="6">
    <source>
        <dbReference type="ARBA" id="ARBA00023002"/>
    </source>
</evidence>
<dbReference type="GO" id="GO:0020037">
    <property type="term" value="F:heme binding"/>
    <property type="evidence" value="ECO:0007669"/>
    <property type="project" value="InterPro"/>
</dbReference>
<gene>
    <name evidence="12" type="ORF">JVT61DRAFT_8006</name>
</gene>
<dbReference type="SUPFAM" id="SSF48264">
    <property type="entry name" value="Cytochrome P450"/>
    <property type="match status" value="1"/>
</dbReference>
<keyword evidence="11" id="KW-0812">Transmembrane</keyword>
<accession>A0A8I2YI72</accession>
<dbReference type="InterPro" id="IPR017972">
    <property type="entry name" value="Cyt_P450_CS"/>
</dbReference>
<comment type="cofactor">
    <cofactor evidence="1 9">
        <name>heme</name>
        <dbReference type="ChEBI" id="CHEBI:30413"/>
    </cofactor>
</comment>
<name>A0A8I2YI72_9AGAM</name>
<dbReference type="PRINTS" id="PR00463">
    <property type="entry name" value="EP450I"/>
</dbReference>
<keyword evidence="7 9" id="KW-0408">Iron</keyword>
<dbReference type="PANTHER" id="PTHR46300">
    <property type="entry name" value="P450, PUTATIVE (EUROFUNG)-RELATED-RELATED"/>
    <property type="match status" value="1"/>
</dbReference>
<dbReference type="CDD" id="cd11065">
    <property type="entry name" value="CYP64-like"/>
    <property type="match status" value="1"/>
</dbReference>
<dbReference type="Proteomes" id="UP000683000">
    <property type="component" value="Unassembled WGS sequence"/>
</dbReference>
<dbReference type="PANTHER" id="PTHR46300:SF7">
    <property type="entry name" value="P450, PUTATIVE (EUROFUNG)-RELATED"/>
    <property type="match status" value="1"/>
</dbReference>
<comment type="caution">
    <text evidence="12">The sequence shown here is derived from an EMBL/GenBank/DDBJ whole genome shotgun (WGS) entry which is preliminary data.</text>
</comment>
<evidence type="ECO:0000256" key="5">
    <source>
        <dbReference type="ARBA" id="ARBA00022723"/>
    </source>
</evidence>
<dbReference type="InterPro" id="IPR050364">
    <property type="entry name" value="Cytochrome_P450_fung"/>
</dbReference>
<evidence type="ECO:0000256" key="2">
    <source>
        <dbReference type="ARBA" id="ARBA00005179"/>
    </source>
</evidence>
<dbReference type="PROSITE" id="PS00086">
    <property type="entry name" value="CYTOCHROME_P450"/>
    <property type="match status" value="1"/>
</dbReference>
<dbReference type="AlphaFoldDB" id="A0A8I2YI72"/>
<evidence type="ECO:0000256" key="1">
    <source>
        <dbReference type="ARBA" id="ARBA00001971"/>
    </source>
</evidence>
<keyword evidence="5 9" id="KW-0479">Metal-binding</keyword>
<dbReference type="InterPro" id="IPR002401">
    <property type="entry name" value="Cyt_P450_E_grp-I"/>
</dbReference>
<evidence type="ECO:0000256" key="11">
    <source>
        <dbReference type="SAM" id="Phobius"/>
    </source>
</evidence>
<comment type="pathway">
    <text evidence="2">Secondary metabolite biosynthesis.</text>
</comment>
<evidence type="ECO:0000313" key="13">
    <source>
        <dbReference type="Proteomes" id="UP000683000"/>
    </source>
</evidence>
<keyword evidence="11" id="KW-1133">Transmembrane helix</keyword>
<feature type="binding site" description="axial binding residue" evidence="9">
    <location>
        <position position="438"/>
    </location>
    <ligand>
        <name>heme</name>
        <dbReference type="ChEBI" id="CHEBI:30413"/>
    </ligand>
    <ligandPart>
        <name>Fe</name>
        <dbReference type="ChEBI" id="CHEBI:18248"/>
    </ligandPart>
</feature>
<evidence type="ECO:0000256" key="3">
    <source>
        <dbReference type="ARBA" id="ARBA00010617"/>
    </source>
</evidence>
<comment type="similarity">
    <text evidence="3 10">Belongs to the cytochrome P450 family.</text>
</comment>
<dbReference type="Pfam" id="PF00067">
    <property type="entry name" value="p450"/>
    <property type="match status" value="1"/>
</dbReference>